<comment type="caution">
    <text evidence="2">The sequence shown here is derived from an EMBL/GenBank/DDBJ whole genome shotgun (WGS) entry which is preliminary data.</text>
</comment>
<dbReference type="SUPFAM" id="SSF53098">
    <property type="entry name" value="Ribonuclease H-like"/>
    <property type="match status" value="1"/>
</dbReference>
<dbReference type="Proteomes" id="UP001172457">
    <property type="component" value="Unassembled WGS sequence"/>
</dbReference>
<name>A0AA38S665_9ASTR</name>
<dbReference type="AlphaFoldDB" id="A0AA38S665"/>
<evidence type="ECO:0000313" key="2">
    <source>
        <dbReference type="EMBL" id="KAJ9536503.1"/>
    </source>
</evidence>
<evidence type="ECO:0000313" key="3">
    <source>
        <dbReference type="Proteomes" id="UP001172457"/>
    </source>
</evidence>
<dbReference type="InterPro" id="IPR012337">
    <property type="entry name" value="RNaseH-like_sf"/>
</dbReference>
<dbReference type="Gene3D" id="3.30.420.10">
    <property type="entry name" value="Ribonuclease H-like superfamily/Ribonuclease H"/>
    <property type="match status" value="1"/>
</dbReference>
<reference evidence="2" key="1">
    <citation type="submission" date="2023-03" db="EMBL/GenBank/DDBJ databases">
        <title>Chromosome-scale reference genome and RAD-based genetic map of yellow starthistle (Centaurea solstitialis) reveal putative structural variation and QTLs associated with invader traits.</title>
        <authorList>
            <person name="Reatini B."/>
            <person name="Cang F.A."/>
            <person name="Jiang Q."/>
            <person name="Mckibben M.T.W."/>
            <person name="Barker M.S."/>
            <person name="Rieseberg L.H."/>
            <person name="Dlugosch K.M."/>
        </authorList>
    </citation>
    <scope>NUCLEOTIDE SEQUENCE</scope>
    <source>
        <strain evidence="2">CAN-66</strain>
        <tissue evidence="2">Leaf</tissue>
    </source>
</reference>
<feature type="domain" description="Integrase catalytic" evidence="1">
    <location>
        <begin position="137"/>
        <end position="270"/>
    </location>
</feature>
<dbReference type="InterPro" id="IPR036397">
    <property type="entry name" value="RNaseH_sf"/>
</dbReference>
<dbReference type="PANTHER" id="PTHR42648:SF32">
    <property type="entry name" value="RIBONUCLEASE H-LIKE DOMAIN, GAG-PRE-INTEGRASE DOMAIN PROTEIN-RELATED"/>
    <property type="match status" value="1"/>
</dbReference>
<dbReference type="InterPro" id="IPR039537">
    <property type="entry name" value="Retrotran_Ty1/copia-like"/>
</dbReference>
<dbReference type="EMBL" id="JARYMX010000019">
    <property type="protein sequence ID" value="KAJ9536503.1"/>
    <property type="molecule type" value="Genomic_DNA"/>
</dbReference>
<proteinExistence type="predicted"/>
<evidence type="ECO:0000259" key="1">
    <source>
        <dbReference type="PROSITE" id="PS50994"/>
    </source>
</evidence>
<gene>
    <name evidence="2" type="ORF">OSB04_un000340</name>
</gene>
<accession>A0AA38S665</accession>
<sequence>MNQVSYVDGLKHNMISVSQLCDNGLDVMFKIKYCIMYKADTLIEVMRANRRGDLYLICFESLEAKEEISLVSSVKNEEAWIWHTRFCHLIFHTLDKLVRLNLVKGLANIKFEKDHLCSACEMGKLRRSSHKTKSDPSYDKPLQMLHVDLCGPIAVQSLGGKKYILVLIDEFSRFTWLEFMKKKSQVPSILINLLKILQVLLGLQVRVLRSDNGTAFKNSITKDYLASVGITHNFSAPRTPQQNGVVERKNRTLVEAARTMLNASSLPLTF</sequence>
<dbReference type="InterPro" id="IPR025724">
    <property type="entry name" value="GAG-pre-integrase_dom"/>
</dbReference>
<dbReference type="PANTHER" id="PTHR42648">
    <property type="entry name" value="TRANSPOSASE, PUTATIVE-RELATED"/>
    <property type="match status" value="1"/>
</dbReference>
<keyword evidence="3" id="KW-1185">Reference proteome</keyword>
<dbReference type="GO" id="GO:0003676">
    <property type="term" value="F:nucleic acid binding"/>
    <property type="evidence" value="ECO:0007669"/>
    <property type="project" value="InterPro"/>
</dbReference>
<dbReference type="Pfam" id="PF00665">
    <property type="entry name" value="rve"/>
    <property type="match status" value="1"/>
</dbReference>
<dbReference type="GO" id="GO:0015074">
    <property type="term" value="P:DNA integration"/>
    <property type="evidence" value="ECO:0007669"/>
    <property type="project" value="InterPro"/>
</dbReference>
<protein>
    <recommendedName>
        <fullName evidence="1">Integrase catalytic domain-containing protein</fullName>
    </recommendedName>
</protein>
<dbReference type="Pfam" id="PF13976">
    <property type="entry name" value="gag_pre-integrs"/>
    <property type="match status" value="1"/>
</dbReference>
<organism evidence="2 3">
    <name type="scientific">Centaurea solstitialis</name>
    <name type="common">yellow star-thistle</name>
    <dbReference type="NCBI Taxonomy" id="347529"/>
    <lineage>
        <taxon>Eukaryota</taxon>
        <taxon>Viridiplantae</taxon>
        <taxon>Streptophyta</taxon>
        <taxon>Embryophyta</taxon>
        <taxon>Tracheophyta</taxon>
        <taxon>Spermatophyta</taxon>
        <taxon>Magnoliopsida</taxon>
        <taxon>eudicotyledons</taxon>
        <taxon>Gunneridae</taxon>
        <taxon>Pentapetalae</taxon>
        <taxon>asterids</taxon>
        <taxon>campanulids</taxon>
        <taxon>Asterales</taxon>
        <taxon>Asteraceae</taxon>
        <taxon>Carduoideae</taxon>
        <taxon>Cardueae</taxon>
        <taxon>Centaureinae</taxon>
        <taxon>Centaurea</taxon>
    </lineage>
</organism>
<dbReference type="PROSITE" id="PS50994">
    <property type="entry name" value="INTEGRASE"/>
    <property type="match status" value="1"/>
</dbReference>
<dbReference type="InterPro" id="IPR001584">
    <property type="entry name" value="Integrase_cat-core"/>
</dbReference>